<dbReference type="SUPFAM" id="SSF51621">
    <property type="entry name" value="Phosphoenolpyruvate/pyruvate domain"/>
    <property type="match status" value="1"/>
</dbReference>
<dbReference type="Proteomes" id="UP000198915">
    <property type="component" value="Unassembled WGS sequence"/>
</dbReference>
<name>A0A1I3YFQ4_9BACL</name>
<dbReference type="RefSeq" id="WP_092271761.1">
    <property type="nucleotide sequence ID" value="NZ_FORT01000011.1"/>
</dbReference>
<dbReference type="STRING" id="1884381.SAMN05518846_111116"/>
<keyword evidence="1" id="KW-0456">Lyase</keyword>
<dbReference type="EMBL" id="FORT01000011">
    <property type="protein sequence ID" value="SFK30684.1"/>
    <property type="molecule type" value="Genomic_DNA"/>
</dbReference>
<keyword evidence="2" id="KW-1185">Reference proteome</keyword>
<evidence type="ECO:0000313" key="2">
    <source>
        <dbReference type="Proteomes" id="UP000198915"/>
    </source>
</evidence>
<dbReference type="Pfam" id="PF13714">
    <property type="entry name" value="PEP_mutase"/>
    <property type="match status" value="1"/>
</dbReference>
<protein>
    <submittedName>
        <fullName evidence="1">2-Methylisocitrate lyase, PEP mutase family</fullName>
    </submittedName>
</protein>
<proteinExistence type="predicted"/>
<dbReference type="PANTHER" id="PTHR42905:SF16">
    <property type="entry name" value="CARBOXYPHOSPHONOENOLPYRUVATE PHOSPHONOMUTASE-LIKE PROTEIN (AFU_ORTHOLOGUE AFUA_5G07230)"/>
    <property type="match status" value="1"/>
</dbReference>
<dbReference type="PANTHER" id="PTHR42905">
    <property type="entry name" value="PHOSPHOENOLPYRUVATE CARBOXYLASE"/>
    <property type="match status" value="1"/>
</dbReference>
<evidence type="ECO:0000313" key="1">
    <source>
        <dbReference type="EMBL" id="SFK30684.1"/>
    </source>
</evidence>
<dbReference type="CDD" id="cd00377">
    <property type="entry name" value="ICL_PEPM"/>
    <property type="match status" value="1"/>
</dbReference>
<accession>A0A1I3YFQ4</accession>
<dbReference type="InterPro" id="IPR040442">
    <property type="entry name" value="Pyrv_kinase-like_dom_sf"/>
</dbReference>
<dbReference type="InterPro" id="IPR015813">
    <property type="entry name" value="Pyrv/PenolPyrv_kinase-like_dom"/>
</dbReference>
<dbReference type="GO" id="GO:0016829">
    <property type="term" value="F:lyase activity"/>
    <property type="evidence" value="ECO:0007669"/>
    <property type="project" value="UniProtKB-KW"/>
</dbReference>
<dbReference type="InterPro" id="IPR039556">
    <property type="entry name" value="ICL/PEPM"/>
</dbReference>
<organism evidence="1 2">
    <name type="scientific">Brevibacillus centrosporus</name>
    <dbReference type="NCBI Taxonomy" id="54910"/>
    <lineage>
        <taxon>Bacteria</taxon>
        <taxon>Bacillati</taxon>
        <taxon>Bacillota</taxon>
        <taxon>Bacilli</taxon>
        <taxon>Bacillales</taxon>
        <taxon>Paenibacillaceae</taxon>
        <taxon>Brevibacillus</taxon>
    </lineage>
</organism>
<dbReference type="AlphaFoldDB" id="A0A1I3YFQ4"/>
<dbReference type="Gene3D" id="3.20.20.60">
    <property type="entry name" value="Phosphoenolpyruvate-binding domains"/>
    <property type="match status" value="1"/>
</dbReference>
<reference evidence="2" key="1">
    <citation type="submission" date="2016-10" db="EMBL/GenBank/DDBJ databases">
        <authorList>
            <person name="Varghese N."/>
            <person name="Submissions S."/>
        </authorList>
    </citation>
    <scope>NUCLEOTIDE SEQUENCE [LARGE SCALE GENOMIC DNA]</scope>
    <source>
        <strain evidence="2">OK042</strain>
    </source>
</reference>
<gene>
    <name evidence="1" type="ORF">SAMN05518846_111116</name>
</gene>
<sequence length="256" mass="27850">MTVIQQFQALHQANELLFLGNARDVPSARALEKGGFRAIGTTSWGIAHSLGYCDGEKIDFDLHLAVIKRIVEQVSIPVSADIESGYGEDAATIIEHVLRTAETGVAGINLEDSLKRSTGMRDIAQHGELLGQIRTALDHNGFADFYINARIDTYFQKEAPLQETIERAKVYVECGASGIFVPGVKQETDIRTIAAQVAAPLNVLSLPGLTDGKLLGEWGIKRLSFGNFLYDKTVAFLESSAGQLYQSTDTSSLFQS</sequence>